<gene>
    <name evidence="3" type="ORF">PHLGIDRAFT_128169</name>
</gene>
<dbReference type="Proteomes" id="UP000053257">
    <property type="component" value="Unassembled WGS sequence"/>
</dbReference>
<reference evidence="3 4" key="1">
    <citation type="journal article" date="2014" name="PLoS Genet.">
        <title>Analysis of the Phlebiopsis gigantea genome, transcriptome and secretome provides insight into its pioneer colonization strategies of wood.</title>
        <authorList>
            <person name="Hori C."/>
            <person name="Ishida T."/>
            <person name="Igarashi K."/>
            <person name="Samejima M."/>
            <person name="Suzuki H."/>
            <person name="Master E."/>
            <person name="Ferreira P."/>
            <person name="Ruiz-Duenas F.J."/>
            <person name="Held B."/>
            <person name="Canessa P."/>
            <person name="Larrondo L.F."/>
            <person name="Schmoll M."/>
            <person name="Druzhinina I.S."/>
            <person name="Kubicek C.P."/>
            <person name="Gaskell J.A."/>
            <person name="Kersten P."/>
            <person name="St John F."/>
            <person name="Glasner J."/>
            <person name="Sabat G."/>
            <person name="Splinter BonDurant S."/>
            <person name="Syed K."/>
            <person name="Yadav J."/>
            <person name="Mgbeahuruike A.C."/>
            <person name="Kovalchuk A."/>
            <person name="Asiegbu F.O."/>
            <person name="Lackner G."/>
            <person name="Hoffmeister D."/>
            <person name="Rencoret J."/>
            <person name="Gutierrez A."/>
            <person name="Sun H."/>
            <person name="Lindquist E."/>
            <person name="Barry K."/>
            <person name="Riley R."/>
            <person name="Grigoriev I.V."/>
            <person name="Henrissat B."/>
            <person name="Kues U."/>
            <person name="Berka R.M."/>
            <person name="Martinez A.T."/>
            <person name="Covert S.F."/>
            <person name="Blanchette R.A."/>
            <person name="Cullen D."/>
        </authorList>
    </citation>
    <scope>NUCLEOTIDE SEQUENCE [LARGE SCALE GENOMIC DNA]</scope>
    <source>
        <strain evidence="3 4">11061_1 CR5-6</strain>
    </source>
</reference>
<keyword evidence="1" id="KW-0597">Phosphoprotein</keyword>
<evidence type="ECO:0000256" key="1">
    <source>
        <dbReference type="ARBA" id="ARBA00022553"/>
    </source>
</evidence>
<dbReference type="GO" id="GO:0005634">
    <property type="term" value="C:nucleus"/>
    <property type="evidence" value="ECO:0007669"/>
    <property type="project" value="TreeGrafter"/>
</dbReference>
<dbReference type="AlphaFoldDB" id="A0A0C3S756"/>
<evidence type="ECO:0000313" key="4">
    <source>
        <dbReference type="Proteomes" id="UP000053257"/>
    </source>
</evidence>
<dbReference type="STRING" id="745531.A0A0C3S756"/>
<dbReference type="PANTHER" id="PTHR46551:SF1">
    <property type="entry name" value="SAP DOMAIN-CONTAINING RIBONUCLEOPROTEIN"/>
    <property type="match status" value="1"/>
</dbReference>
<dbReference type="HOGENOM" id="CLU_096889_0_0_1"/>
<organism evidence="3 4">
    <name type="scientific">Phlebiopsis gigantea (strain 11061_1 CR5-6)</name>
    <name type="common">White-rot fungus</name>
    <name type="synonym">Peniophora gigantea</name>
    <dbReference type="NCBI Taxonomy" id="745531"/>
    <lineage>
        <taxon>Eukaryota</taxon>
        <taxon>Fungi</taxon>
        <taxon>Dikarya</taxon>
        <taxon>Basidiomycota</taxon>
        <taxon>Agaricomycotina</taxon>
        <taxon>Agaricomycetes</taxon>
        <taxon>Polyporales</taxon>
        <taxon>Phanerochaetaceae</taxon>
        <taxon>Phlebiopsis</taxon>
    </lineage>
</organism>
<sequence length="242" mass="25163">MESKLKALKVVELKDILAKAEVAIQGKANKPDLIAKILASPGALKVYEQQHGSSAAGDASRTPASSYLDVQHKTSTIPPAVQAEPSSDAQLVSTSKPAPLVASSSASAPSSLPKSKASATAEVAAAVADEDEELRKRKARAERFGIALVVPTKPGEPKLAQKSNGAKTAASAEDSAILTKRAQRFGIHNTPAVTESQPTKGGKGKGNKRAAPVTETVDAEELERRKKRAERFGTGNQAAVKA</sequence>
<dbReference type="GO" id="GO:0016973">
    <property type="term" value="P:poly(A)+ mRNA export from nucleus"/>
    <property type="evidence" value="ECO:0007669"/>
    <property type="project" value="TreeGrafter"/>
</dbReference>
<dbReference type="EMBL" id="KN840514">
    <property type="protein sequence ID" value="KIP06587.1"/>
    <property type="molecule type" value="Genomic_DNA"/>
</dbReference>
<keyword evidence="4" id="KW-1185">Reference proteome</keyword>
<evidence type="ECO:0000313" key="3">
    <source>
        <dbReference type="EMBL" id="KIP06587.1"/>
    </source>
</evidence>
<dbReference type="InterPro" id="IPR052240">
    <property type="entry name" value="SAP_domain_ribonucleoprotein"/>
</dbReference>
<evidence type="ECO:0000256" key="2">
    <source>
        <dbReference type="SAM" id="MobiDB-lite"/>
    </source>
</evidence>
<dbReference type="OrthoDB" id="445357at2759"/>
<dbReference type="PANTHER" id="PTHR46551">
    <property type="entry name" value="SAP DOMAIN-CONTAINING RIBONUCLEOPROTEIN"/>
    <property type="match status" value="1"/>
</dbReference>
<name>A0A0C3S756_PHLG1</name>
<feature type="region of interest" description="Disordered" evidence="2">
    <location>
        <begin position="155"/>
        <end position="174"/>
    </location>
</feature>
<protein>
    <submittedName>
        <fullName evidence="3">Uncharacterized protein</fullName>
    </submittedName>
</protein>
<accession>A0A0C3S756</accession>
<feature type="region of interest" description="Disordered" evidence="2">
    <location>
        <begin position="183"/>
        <end position="242"/>
    </location>
</feature>
<proteinExistence type="predicted"/>